<dbReference type="Proteomes" id="UP000054248">
    <property type="component" value="Unassembled WGS sequence"/>
</dbReference>
<feature type="region of interest" description="Disordered" evidence="1">
    <location>
        <begin position="110"/>
        <end position="145"/>
    </location>
</feature>
<dbReference type="OrthoDB" id="3171260at2759"/>
<organism evidence="2 3">
    <name type="scientific">Tulasnella calospora MUT 4182</name>
    <dbReference type="NCBI Taxonomy" id="1051891"/>
    <lineage>
        <taxon>Eukaryota</taxon>
        <taxon>Fungi</taxon>
        <taxon>Dikarya</taxon>
        <taxon>Basidiomycota</taxon>
        <taxon>Agaricomycotina</taxon>
        <taxon>Agaricomycetes</taxon>
        <taxon>Cantharellales</taxon>
        <taxon>Tulasnellaceae</taxon>
        <taxon>Tulasnella</taxon>
    </lineage>
</organism>
<feature type="compositionally biased region" description="Polar residues" evidence="1">
    <location>
        <begin position="1"/>
        <end position="12"/>
    </location>
</feature>
<reference evidence="3" key="2">
    <citation type="submission" date="2015-01" db="EMBL/GenBank/DDBJ databases">
        <title>Evolutionary Origins and Diversification of the Mycorrhizal Mutualists.</title>
        <authorList>
            <consortium name="DOE Joint Genome Institute"/>
            <consortium name="Mycorrhizal Genomics Consortium"/>
            <person name="Kohler A."/>
            <person name="Kuo A."/>
            <person name="Nagy L.G."/>
            <person name="Floudas D."/>
            <person name="Copeland A."/>
            <person name="Barry K.W."/>
            <person name="Cichocki N."/>
            <person name="Veneault-Fourrey C."/>
            <person name="LaButti K."/>
            <person name="Lindquist E.A."/>
            <person name="Lipzen A."/>
            <person name="Lundell T."/>
            <person name="Morin E."/>
            <person name="Murat C."/>
            <person name="Riley R."/>
            <person name="Ohm R."/>
            <person name="Sun H."/>
            <person name="Tunlid A."/>
            <person name="Henrissat B."/>
            <person name="Grigoriev I.V."/>
            <person name="Hibbett D.S."/>
            <person name="Martin F."/>
        </authorList>
    </citation>
    <scope>NUCLEOTIDE SEQUENCE [LARGE SCALE GENOMIC DNA]</scope>
    <source>
        <strain evidence="3">MUT 4182</strain>
    </source>
</reference>
<feature type="region of interest" description="Disordered" evidence="1">
    <location>
        <begin position="1"/>
        <end position="22"/>
    </location>
</feature>
<dbReference type="HOGENOM" id="CLU_1152460_0_0_1"/>
<accession>A0A0C3Q609</accession>
<protein>
    <submittedName>
        <fullName evidence="2">Uncharacterized protein</fullName>
    </submittedName>
</protein>
<dbReference type="EMBL" id="KN823238">
    <property type="protein sequence ID" value="KIO19156.1"/>
    <property type="molecule type" value="Genomic_DNA"/>
</dbReference>
<keyword evidence="3" id="KW-1185">Reference proteome</keyword>
<evidence type="ECO:0000313" key="2">
    <source>
        <dbReference type="EMBL" id="KIO19156.1"/>
    </source>
</evidence>
<dbReference type="AlphaFoldDB" id="A0A0C3Q609"/>
<evidence type="ECO:0000313" key="3">
    <source>
        <dbReference type="Proteomes" id="UP000054248"/>
    </source>
</evidence>
<proteinExistence type="predicted"/>
<name>A0A0C3Q609_9AGAM</name>
<gene>
    <name evidence="2" type="ORF">M407DRAFT_150316</name>
</gene>
<feature type="compositionally biased region" description="Polar residues" evidence="1">
    <location>
        <begin position="118"/>
        <end position="133"/>
    </location>
</feature>
<evidence type="ECO:0000256" key="1">
    <source>
        <dbReference type="SAM" id="MobiDB-lite"/>
    </source>
</evidence>
<reference evidence="2 3" key="1">
    <citation type="submission" date="2014-04" db="EMBL/GenBank/DDBJ databases">
        <authorList>
            <consortium name="DOE Joint Genome Institute"/>
            <person name="Kuo A."/>
            <person name="Girlanda M."/>
            <person name="Perotto S."/>
            <person name="Kohler A."/>
            <person name="Nagy L.G."/>
            <person name="Floudas D."/>
            <person name="Copeland A."/>
            <person name="Barry K.W."/>
            <person name="Cichocki N."/>
            <person name="Veneault-Fourrey C."/>
            <person name="LaButti K."/>
            <person name="Lindquist E.A."/>
            <person name="Lipzen A."/>
            <person name="Lundell T."/>
            <person name="Morin E."/>
            <person name="Murat C."/>
            <person name="Sun H."/>
            <person name="Tunlid A."/>
            <person name="Henrissat B."/>
            <person name="Grigoriev I.V."/>
            <person name="Hibbett D.S."/>
            <person name="Martin F."/>
            <person name="Nordberg H.P."/>
            <person name="Cantor M.N."/>
            <person name="Hua S.X."/>
        </authorList>
    </citation>
    <scope>NUCLEOTIDE SEQUENCE [LARGE SCALE GENOMIC DNA]</scope>
    <source>
        <strain evidence="2 3">MUT 4182</strain>
    </source>
</reference>
<sequence length="241" mass="27313">MKFSSIETANSAEQHHYKNRKVRDHKSTHWRLRLVSQDYMNVLTKTYGYGPLSPPGINHFLPVIRSHHVYSPRYYSNLPGWLHISSLVDLQEVYPEFRHPYVRRLYHESVSGPPIPPTTENAKSTSPNLSNEPRQLDPALHESDSDPLMPIMMDLSEDFRLEFSPAQINGRSDTTDAGFNQLLPENGNHPQLNNFEPDLSDVALGTFSLPGDLGPEPAALPAAFDVKGEEDLFNAFFNMDE</sequence>